<dbReference type="SUPFAM" id="SSF55874">
    <property type="entry name" value="ATPase domain of HSP90 chaperone/DNA topoisomerase II/histidine kinase"/>
    <property type="match status" value="1"/>
</dbReference>
<keyword evidence="3 5" id="KW-0227">DNA damage</keyword>
<gene>
    <name evidence="5 8" type="primary">mutL</name>
    <name evidence="8" type="ORF">IPN75_00375</name>
</gene>
<dbReference type="GO" id="GO:0030983">
    <property type="term" value="F:mismatched DNA binding"/>
    <property type="evidence" value="ECO:0007669"/>
    <property type="project" value="InterPro"/>
</dbReference>
<dbReference type="Gene3D" id="3.30.1370.100">
    <property type="entry name" value="MutL, C-terminal domain, regulatory subdomain"/>
    <property type="match status" value="1"/>
</dbReference>
<dbReference type="EMBL" id="JADKBR010000001">
    <property type="protein sequence ID" value="MBK8888921.1"/>
    <property type="molecule type" value="Genomic_DNA"/>
</dbReference>
<evidence type="ECO:0000256" key="2">
    <source>
        <dbReference type="ARBA" id="ARBA00021975"/>
    </source>
</evidence>
<dbReference type="HAMAP" id="MF_00149">
    <property type="entry name" value="DNA_mis_repair"/>
    <property type="match status" value="1"/>
</dbReference>
<feature type="domain" description="MutL C-terminal dimerisation" evidence="6">
    <location>
        <begin position="407"/>
        <end position="550"/>
    </location>
</feature>
<dbReference type="SMART" id="SM01340">
    <property type="entry name" value="DNA_mis_repair"/>
    <property type="match status" value="1"/>
</dbReference>
<evidence type="ECO:0000256" key="4">
    <source>
        <dbReference type="ARBA" id="ARBA00023204"/>
    </source>
</evidence>
<dbReference type="GO" id="GO:0140664">
    <property type="term" value="F:ATP-dependent DNA damage sensor activity"/>
    <property type="evidence" value="ECO:0007669"/>
    <property type="project" value="InterPro"/>
</dbReference>
<dbReference type="CDD" id="cd03482">
    <property type="entry name" value="MutL_Trans_MutL"/>
    <property type="match status" value="1"/>
</dbReference>
<dbReference type="InterPro" id="IPR036890">
    <property type="entry name" value="HATPase_C_sf"/>
</dbReference>
<dbReference type="InterPro" id="IPR042120">
    <property type="entry name" value="MutL_C_dimsub"/>
</dbReference>
<accession>A0A9D7QG86</accession>
<evidence type="ECO:0000259" key="6">
    <source>
        <dbReference type="SMART" id="SM00853"/>
    </source>
</evidence>
<dbReference type="PANTHER" id="PTHR10073">
    <property type="entry name" value="DNA MISMATCH REPAIR PROTEIN MLH, PMS, MUTL"/>
    <property type="match status" value="1"/>
</dbReference>
<keyword evidence="8" id="KW-0378">Hydrolase</keyword>
<reference evidence="8" key="1">
    <citation type="submission" date="2020-10" db="EMBL/GenBank/DDBJ databases">
        <title>Connecting structure to function with the recovery of over 1000 high-quality activated sludge metagenome-assembled genomes encoding full-length rRNA genes using long-read sequencing.</title>
        <authorList>
            <person name="Singleton C.M."/>
            <person name="Petriglieri F."/>
            <person name="Kristensen J.M."/>
            <person name="Kirkegaard R.H."/>
            <person name="Michaelsen T.Y."/>
            <person name="Andersen M.H."/>
            <person name="Karst S.M."/>
            <person name="Dueholm M.S."/>
            <person name="Nielsen P.H."/>
            <person name="Albertsen M."/>
        </authorList>
    </citation>
    <scope>NUCLEOTIDE SEQUENCE</scope>
    <source>
        <strain evidence="8">OdNE_18-Q3-R46-58_BAT3C.305</strain>
    </source>
</reference>
<dbReference type="InterPro" id="IPR020568">
    <property type="entry name" value="Ribosomal_Su5_D2-typ_SF"/>
</dbReference>
<dbReference type="Gene3D" id="3.30.230.10">
    <property type="match status" value="1"/>
</dbReference>
<name>A0A9D7QG86_9RHOO</name>
<evidence type="ECO:0000259" key="7">
    <source>
        <dbReference type="SMART" id="SM01340"/>
    </source>
</evidence>
<dbReference type="CDD" id="cd16926">
    <property type="entry name" value="HATPase_MutL-MLH-PMS-like"/>
    <property type="match status" value="1"/>
</dbReference>
<dbReference type="GO" id="GO:0004519">
    <property type="term" value="F:endonuclease activity"/>
    <property type="evidence" value="ECO:0007669"/>
    <property type="project" value="UniProtKB-KW"/>
</dbReference>
<evidence type="ECO:0000256" key="3">
    <source>
        <dbReference type="ARBA" id="ARBA00022763"/>
    </source>
</evidence>
<dbReference type="PROSITE" id="PS00058">
    <property type="entry name" value="DNA_MISMATCH_REPAIR_1"/>
    <property type="match status" value="1"/>
</dbReference>
<comment type="caution">
    <text evidence="8">The sequence shown here is derived from an EMBL/GenBank/DDBJ whole genome shotgun (WGS) entry which is preliminary data.</text>
</comment>
<dbReference type="InterPro" id="IPR013507">
    <property type="entry name" value="DNA_mismatch_S5_2-like"/>
</dbReference>
<evidence type="ECO:0000256" key="1">
    <source>
        <dbReference type="ARBA" id="ARBA00006082"/>
    </source>
</evidence>
<dbReference type="InterPro" id="IPR002099">
    <property type="entry name" value="MutL/Mlh/PMS"/>
</dbReference>
<dbReference type="GO" id="GO:0005524">
    <property type="term" value="F:ATP binding"/>
    <property type="evidence" value="ECO:0007669"/>
    <property type="project" value="InterPro"/>
</dbReference>
<dbReference type="InterPro" id="IPR014762">
    <property type="entry name" value="DNA_mismatch_repair_CS"/>
</dbReference>
<comment type="similarity">
    <text evidence="1 5">Belongs to the DNA mismatch repair MutL/HexB family.</text>
</comment>
<keyword evidence="4 5" id="KW-0234">DNA repair</keyword>
<dbReference type="InterPro" id="IPR020667">
    <property type="entry name" value="DNA_mismatch_repair_MutL"/>
</dbReference>
<evidence type="ECO:0000313" key="8">
    <source>
        <dbReference type="EMBL" id="MBK8888921.1"/>
    </source>
</evidence>
<sequence>MPMIACLPDLLISQIAAGEVVERPASVLKELLENSLDAGSKAIQVHLEEGGVKLIRVTDDGCGIAREQLALALTRHATSKIISLDDLERVATLGFRGEALASVAAVARLAISSRERGASQAWKLKAEAGAEPEPAALMAGTVVEMRDLYFNTPARRKFLKAEGTEFAHCADAVKRLALTRPDVAFNLTHNGRNLFQLPPAASTRRIADILGDDFLAAARPITAAAGPLAITGHVIDPTRAGQARDGQVVFVNGRFVRDKVIAHALREAYRDVLHGSRQPAVCLFITLDPALVDVNVHPAKTEVRFRDSRAVHQFVFHALQRTLATPLQGQGPAMAPLAVDAEKPANSGFSPDPPPLRHQSMLGVAEPAAAAYLAFARAARSGGDSTSTAQFSPSTAVDRDSPPLGYALAQLHGIYILAQNAHGLVLVDMHAAHERILYEKLKSALDNRQIATQALLIPAVFSADALDIAAVEEHGAALADLGFAIASLGPSQLGVRAIPALLQSGDPVALTRSLIAELREHGITQLATARRNELLATMACHGAVRARRLLSIPEMNALLRQLEETARAGQCNHGRPTWTELPLAYLDKLFMRGQ</sequence>
<dbReference type="SUPFAM" id="SSF54211">
    <property type="entry name" value="Ribosomal protein S5 domain 2-like"/>
    <property type="match status" value="1"/>
</dbReference>
<dbReference type="Proteomes" id="UP000808146">
    <property type="component" value="Unassembled WGS sequence"/>
</dbReference>
<dbReference type="Pfam" id="PF01119">
    <property type="entry name" value="DNA_mis_repair"/>
    <property type="match status" value="1"/>
</dbReference>
<dbReference type="NCBIfam" id="TIGR00585">
    <property type="entry name" value="mutl"/>
    <property type="match status" value="1"/>
</dbReference>
<dbReference type="GO" id="GO:0032300">
    <property type="term" value="C:mismatch repair complex"/>
    <property type="evidence" value="ECO:0007669"/>
    <property type="project" value="InterPro"/>
</dbReference>
<dbReference type="GO" id="GO:0006298">
    <property type="term" value="P:mismatch repair"/>
    <property type="evidence" value="ECO:0007669"/>
    <property type="project" value="UniProtKB-UniRule"/>
</dbReference>
<dbReference type="SMART" id="SM00853">
    <property type="entry name" value="MutL_C"/>
    <property type="match status" value="1"/>
</dbReference>
<dbReference type="GO" id="GO:0016887">
    <property type="term" value="F:ATP hydrolysis activity"/>
    <property type="evidence" value="ECO:0007669"/>
    <property type="project" value="InterPro"/>
</dbReference>
<dbReference type="Pfam" id="PF08676">
    <property type="entry name" value="MutL_C"/>
    <property type="match status" value="1"/>
</dbReference>
<dbReference type="FunFam" id="3.30.565.10:FF:000003">
    <property type="entry name" value="DNA mismatch repair endonuclease MutL"/>
    <property type="match status" value="1"/>
</dbReference>
<dbReference type="InterPro" id="IPR014721">
    <property type="entry name" value="Ribsml_uS5_D2-typ_fold_subgr"/>
</dbReference>
<dbReference type="SUPFAM" id="SSF118116">
    <property type="entry name" value="DNA mismatch repair protein MutL"/>
    <property type="match status" value="1"/>
</dbReference>
<dbReference type="Gene3D" id="3.30.1540.20">
    <property type="entry name" value="MutL, C-terminal domain, dimerisation subdomain"/>
    <property type="match status" value="1"/>
</dbReference>
<keyword evidence="8" id="KW-0540">Nuclease</keyword>
<evidence type="ECO:0000256" key="5">
    <source>
        <dbReference type="HAMAP-Rule" id="MF_00149"/>
    </source>
</evidence>
<evidence type="ECO:0000313" key="9">
    <source>
        <dbReference type="Proteomes" id="UP000808146"/>
    </source>
</evidence>
<dbReference type="AlphaFoldDB" id="A0A9D7QG86"/>
<dbReference type="Gene3D" id="3.30.565.10">
    <property type="entry name" value="Histidine kinase-like ATPase, C-terminal domain"/>
    <property type="match status" value="1"/>
</dbReference>
<dbReference type="PANTHER" id="PTHR10073:SF12">
    <property type="entry name" value="DNA MISMATCH REPAIR PROTEIN MLH1"/>
    <property type="match status" value="1"/>
</dbReference>
<dbReference type="InterPro" id="IPR014790">
    <property type="entry name" value="MutL_C"/>
</dbReference>
<organism evidence="8 9">
    <name type="scientific">Candidatus Dechloromonas phosphorivorans</name>
    <dbReference type="NCBI Taxonomy" id="2899244"/>
    <lineage>
        <taxon>Bacteria</taxon>
        <taxon>Pseudomonadati</taxon>
        <taxon>Pseudomonadota</taxon>
        <taxon>Betaproteobacteria</taxon>
        <taxon>Rhodocyclales</taxon>
        <taxon>Azonexaceae</taxon>
        <taxon>Dechloromonas</taxon>
    </lineage>
</organism>
<dbReference type="InterPro" id="IPR037198">
    <property type="entry name" value="MutL_C_sf"/>
</dbReference>
<dbReference type="InterPro" id="IPR038973">
    <property type="entry name" value="MutL/Mlh/Pms-like"/>
</dbReference>
<dbReference type="InterPro" id="IPR042121">
    <property type="entry name" value="MutL_C_regsub"/>
</dbReference>
<feature type="domain" description="DNA mismatch repair protein S5" evidence="7">
    <location>
        <begin position="206"/>
        <end position="324"/>
    </location>
</feature>
<protein>
    <recommendedName>
        <fullName evidence="2 5">DNA mismatch repair protein MutL</fullName>
    </recommendedName>
</protein>
<proteinExistence type="inferred from homology"/>
<keyword evidence="8" id="KW-0255">Endonuclease</keyword>
<dbReference type="Pfam" id="PF13589">
    <property type="entry name" value="HATPase_c_3"/>
    <property type="match status" value="1"/>
</dbReference>
<comment type="function">
    <text evidence="5">This protein is involved in the repair of mismatches in DNA. It is required for dam-dependent methyl-directed DNA mismatch repair. May act as a 'molecular matchmaker', a protein that promotes the formation of a stable complex between two or more DNA-binding proteins in an ATP-dependent manner without itself being part of a final effector complex.</text>
</comment>